<evidence type="ECO:0000256" key="1">
    <source>
        <dbReference type="ARBA" id="ARBA00022441"/>
    </source>
</evidence>
<evidence type="ECO:0000313" key="5">
    <source>
        <dbReference type="EMBL" id="POG67112.1"/>
    </source>
</evidence>
<dbReference type="PANTHER" id="PTHR46093">
    <property type="entry name" value="ACYL-COA-BINDING DOMAIN-CONTAINING PROTEIN 5"/>
    <property type="match status" value="1"/>
</dbReference>
<keyword evidence="6" id="KW-1185">Reference proteome</keyword>
<evidence type="ECO:0000256" key="3">
    <source>
        <dbReference type="SAM" id="MobiDB-lite"/>
    </source>
</evidence>
<dbReference type="Proteomes" id="UP000018888">
    <property type="component" value="Unassembled WGS sequence"/>
</dbReference>
<evidence type="ECO:0000256" key="2">
    <source>
        <dbReference type="ARBA" id="ARBA00022737"/>
    </source>
</evidence>
<feature type="compositionally biased region" description="Low complexity" evidence="3">
    <location>
        <begin position="356"/>
        <end position="376"/>
    </location>
</feature>
<evidence type="ECO:0008006" key="7">
    <source>
        <dbReference type="Google" id="ProtNLM"/>
    </source>
</evidence>
<organism evidence="5 6">
    <name type="scientific">Rhizophagus irregularis (strain DAOM 181602 / DAOM 197198 / MUCL 43194)</name>
    <name type="common">Arbuscular mycorrhizal fungus</name>
    <name type="synonym">Glomus intraradices</name>
    <dbReference type="NCBI Taxonomy" id="747089"/>
    <lineage>
        <taxon>Eukaryota</taxon>
        <taxon>Fungi</taxon>
        <taxon>Fungi incertae sedis</taxon>
        <taxon>Mucoromycota</taxon>
        <taxon>Glomeromycotina</taxon>
        <taxon>Glomeromycetes</taxon>
        <taxon>Glomerales</taxon>
        <taxon>Glomeraceae</taxon>
        <taxon>Rhizophagus</taxon>
    </lineage>
</organism>
<protein>
    <recommendedName>
        <fullName evidence="7">Galactose oxidase</fullName>
    </recommendedName>
</protein>
<reference evidence="5 6" key="1">
    <citation type="journal article" date="2013" name="Proc. Natl. Acad. Sci. U.S.A.">
        <title>Genome of an arbuscular mycorrhizal fungus provides insight into the oldest plant symbiosis.</title>
        <authorList>
            <person name="Tisserant E."/>
            <person name="Malbreil M."/>
            <person name="Kuo A."/>
            <person name="Kohler A."/>
            <person name="Symeonidi A."/>
            <person name="Balestrini R."/>
            <person name="Charron P."/>
            <person name="Duensing N."/>
            <person name="Frei Dit Frey N."/>
            <person name="Gianinazzi-Pearson V."/>
            <person name="Gilbert L.B."/>
            <person name="Handa Y."/>
            <person name="Herr J.R."/>
            <person name="Hijri M."/>
            <person name="Koul R."/>
            <person name="Kawaguchi M."/>
            <person name="Krajinski F."/>
            <person name="Lammers P.J."/>
            <person name="Masclaux F.G."/>
            <person name="Murat C."/>
            <person name="Morin E."/>
            <person name="Ndikumana S."/>
            <person name="Pagni M."/>
            <person name="Petitpierre D."/>
            <person name="Requena N."/>
            <person name="Rosikiewicz P."/>
            <person name="Riley R."/>
            <person name="Saito K."/>
            <person name="San Clemente H."/>
            <person name="Shapiro H."/>
            <person name="van Tuinen D."/>
            <person name="Becard G."/>
            <person name="Bonfante P."/>
            <person name="Paszkowski U."/>
            <person name="Shachar-Hill Y.Y."/>
            <person name="Tuskan G.A."/>
            <person name="Young P.W."/>
            <person name="Sanders I.R."/>
            <person name="Henrissat B."/>
            <person name="Rensing S.A."/>
            <person name="Grigoriev I.V."/>
            <person name="Corradi N."/>
            <person name="Roux C."/>
            <person name="Martin F."/>
        </authorList>
    </citation>
    <scope>NUCLEOTIDE SEQUENCE [LARGE SCALE GENOMIC DNA]</scope>
    <source>
        <strain evidence="5 6">DAOM 197198</strain>
    </source>
</reference>
<proteinExistence type="predicted"/>
<sequence>MILLKNFTIYIIFCIFLQLLLNEVKSQIFIKPDLRYGHTSTLIHKKLYILGGTINGNNSSPKEAFLYIDFSVPFNTNKVTWHNLSSKDSIVPSHHLATTLAVDNTMFLFGGVSLNSYETMASSYKFDTQSNLWKIQEINGVPGKQGITSIFDESTIYLFGGYPFTYNVNDMFIINSNNLSWKKANSTNSPFPRSQYGAVLLPNKFIIYMGGYNNGSIPLDQVYLYDTMNDFWIIKQTSGSIPSARYSFSSILGLDKQSVIIYGGQEDNKTIAKNPLYVLDINNFNWYIPKVTGKIPSSRTSHKAVLIGKYMSIIFEILIYNYVLKGEGYNNESEDDLLLLDISNNNEYIWTSSFTPNNNIQSNQPTSTSSSPSKTNDIQQPNSQLNTKTNYTDVITSIIIGAIIDAILLIVGIFLLYKWYKNKKEQNNATLPNNVTLPNNAT</sequence>
<evidence type="ECO:0000313" key="6">
    <source>
        <dbReference type="Proteomes" id="UP000018888"/>
    </source>
</evidence>
<feature type="transmembrane region" description="Helical" evidence="4">
    <location>
        <begin position="394"/>
        <end position="417"/>
    </location>
</feature>
<keyword evidence="2" id="KW-0677">Repeat</keyword>
<dbReference type="PANTHER" id="PTHR46093:SF18">
    <property type="entry name" value="FIBRONECTIN TYPE-III DOMAIN-CONTAINING PROTEIN"/>
    <property type="match status" value="1"/>
</dbReference>
<feature type="region of interest" description="Disordered" evidence="3">
    <location>
        <begin position="356"/>
        <end position="385"/>
    </location>
</feature>
<accession>A0A2P4PP20</accession>
<keyword evidence="4" id="KW-0812">Transmembrane</keyword>
<dbReference type="Gene3D" id="2.120.10.80">
    <property type="entry name" value="Kelch-type beta propeller"/>
    <property type="match status" value="2"/>
</dbReference>
<comment type="caution">
    <text evidence="5">The sequence shown here is derived from an EMBL/GenBank/DDBJ whole genome shotgun (WGS) entry which is preliminary data.</text>
</comment>
<keyword evidence="4" id="KW-0472">Membrane</keyword>
<keyword evidence="4" id="KW-1133">Transmembrane helix</keyword>
<gene>
    <name evidence="5" type="ORF">GLOIN_2v1481801</name>
</gene>
<keyword evidence="1" id="KW-0880">Kelch repeat</keyword>
<dbReference type="InterPro" id="IPR011043">
    <property type="entry name" value="Gal_Oxase/kelch_b-propeller"/>
</dbReference>
<dbReference type="InterPro" id="IPR015915">
    <property type="entry name" value="Kelch-typ_b-propeller"/>
</dbReference>
<dbReference type="AlphaFoldDB" id="A0A2P4PP20"/>
<reference evidence="5 6" key="2">
    <citation type="journal article" date="2018" name="New Phytol.">
        <title>High intraspecific genome diversity in the model arbuscular mycorrhizal symbiont Rhizophagus irregularis.</title>
        <authorList>
            <person name="Chen E.C.H."/>
            <person name="Morin E."/>
            <person name="Beaudet D."/>
            <person name="Noel J."/>
            <person name="Yildirir G."/>
            <person name="Ndikumana S."/>
            <person name="Charron P."/>
            <person name="St-Onge C."/>
            <person name="Giorgi J."/>
            <person name="Kruger M."/>
            <person name="Marton T."/>
            <person name="Ropars J."/>
            <person name="Grigoriev I.V."/>
            <person name="Hainaut M."/>
            <person name="Henrissat B."/>
            <person name="Roux C."/>
            <person name="Martin F."/>
            <person name="Corradi N."/>
        </authorList>
    </citation>
    <scope>NUCLEOTIDE SEQUENCE [LARGE SCALE GENOMIC DNA]</scope>
    <source>
        <strain evidence="5 6">DAOM 197198</strain>
    </source>
</reference>
<dbReference type="EMBL" id="AUPC02000177">
    <property type="protein sequence ID" value="POG67112.1"/>
    <property type="molecule type" value="Genomic_DNA"/>
</dbReference>
<name>A0A2P4PP20_RHIID</name>
<dbReference type="VEuPathDB" id="FungiDB:RhiirFUN_024491"/>
<dbReference type="SUPFAM" id="SSF50965">
    <property type="entry name" value="Galactose oxidase, central domain"/>
    <property type="match status" value="1"/>
</dbReference>
<dbReference type="Pfam" id="PF24681">
    <property type="entry name" value="Kelch_KLHDC2_KLHL20_DRC7"/>
    <property type="match status" value="1"/>
</dbReference>
<evidence type="ECO:0000256" key="4">
    <source>
        <dbReference type="SAM" id="Phobius"/>
    </source>
</evidence>